<dbReference type="Pfam" id="PF13499">
    <property type="entry name" value="EF-hand_7"/>
    <property type="match status" value="1"/>
</dbReference>
<dbReference type="InterPro" id="IPR018247">
    <property type="entry name" value="EF_Hand_1_Ca_BS"/>
</dbReference>
<evidence type="ECO:0000256" key="1">
    <source>
        <dbReference type="ARBA" id="ARBA00022837"/>
    </source>
</evidence>
<organism evidence="3 4">
    <name type="scientific">Elysia marginata</name>
    <dbReference type="NCBI Taxonomy" id="1093978"/>
    <lineage>
        <taxon>Eukaryota</taxon>
        <taxon>Metazoa</taxon>
        <taxon>Spiralia</taxon>
        <taxon>Lophotrochozoa</taxon>
        <taxon>Mollusca</taxon>
        <taxon>Gastropoda</taxon>
        <taxon>Heterobranchia</taxon>
        <taxon>Euthyneura</taxon>
        <taxon>Panpulmonata</taxon>
        <taxon>Sacoglossa</taxon>
        <taxon>Placobranchoidea</taxon>
        <taxon>Plakobranchidae</taxon>
        <taxon>Elysia</taxon>
    </lineage>
</organism>
<accession>A0AAV4H464</accession>
<evidence type="ECO:0000313" key="3">
    <source>
        <dbReference type="EMBL" id="GFR92997.1"/>
    </source>
</evidence>
<keyword evidence="3" id="KW-0418">Kinase</keyword>
<protein>
    <submittedName>
        <fullName evidence="3">Calcium-dependent protein kinase</fullName>
    </submittedName>
</protein>
<proteinExistence type="predicted"/>
<keyword evidence="4" id="KW-1185">Reference proteome</keyword>
<name>A0AAV4H464_9GAST</name>
<reference evidence="3 4" key="1">
    <citation type="journal article" date="2021" name="Elife">
        <title>Chloroplast acquisition without the gene transfer in kleptoplastic sea slugs, Plakobranchus ocellatus.</title>
        <authorList>
            <person name="Maeda T."/>
            <person name="Takahashi S."/>
            <person name="Yoshida T."/>
            <person name="Shimamura S."/>
            <person name="Takaki Y."/>
            <person name="Nagai Y."/>
            <person name="Toyoda A."/>
            <person name="Suzuki Y."/>
            <person name="Arimoto A."/>
            <person name="Ishii H."/>
            <person name="Satoh N."/>
            <person name="Nishiyama T."/>
            <person name="Hasebe M."/>
            <person name="Maruyama T."/>
            <person name="Minagawa J."/>
            <person name="Obokata J."/>
            <person name="Shigenobu S."/>
        </authorList>
    </citation>
    <scope>NUCLEOTIDE SEQUENCE [LARGE SCALE GENOMIC DNA]</scope>
</reference>
<dbReference type="PROSITE" id="PS50222">
    <property type="entry name" value="EF_HAND_2"/>
    <property type="match status" value="2"/>
</dbReference>
<dbReference type="InterPro" id="IPR002048">
    <property type="entry name" value="EF_hand_dom"/>
</dbReference>
<dbReference type="PROSITE" id="PS00018">
    <property type="entry name" value="EF_HAND_1"/>
    <property type="match status" value="1"/>
</dbReference>
<feature type="domain" description="EF-hand" evidence="2">
    <location>
        <begin position="93"/>
        <end position="128"/>
    </location>
</feature>
<keyword evidence="1" id="KW-0106">Calcium</keyword>
<evidence type="ECO:0000259" key="2">
    <source>
        <dbReference type="PROSITE" id="PS50222"/>
    </source>
</evidence>
<dbReference type="EMBL" id="BMAT01008807">
    <property type="protein sequence ID" value="GFR92997.1"/>
    <property type="molecule type" value="Genomic_DNA"/>
</dbReference>
<comment type="caution">
    <text evidence="3">The sequence shown here is derived from an EMBL/GenBank/DDBJ whole genome shotgun (WGS) entry which is preliminary data.</text>
</comment>
<evidence type="ECO:0000313" key="4">
    <source>
        <dbReference type="Proteomes" id="UP000762676"/>
    </source>
</evidence>
<gene>
    <name evidence="3" type="ORF">ElyMa_004367500</name>
</gene>
<dbReference type="InterPro" id="IPR011992">
    <property type="entry name" value="EF-hand-dom_pair"/>
</dbReference>
<dbReference type="AlphaFoldDB" id="A0AAV4H464"/>
<keyword evidence="3" id="KW-0808">Transferase</keyword>
<dbReference type="Gene3D" id="1.10.238.10">
    <property type="entry name" value="EF-hand"/>
    <property type="match status" value="1"/>
</dbReference>
<dbReference type="SUPFAM" id="SSF47473">
    <property type="entry name" value="EF-hand"/>
    <property type="match status" value="1"/>
</dbReference>
<dbReference type="GO" id="GO:0005509">
    <property type="term" value="F:calcium ion binding"/>
    <property type="evidence" value="ECO:0007669"/>
    <property type="project" value="InterPro"/>
</dbReference>
<dbReference type="Proteomes" id="UP000762676">
    <property type="component" value="Unassembled WGS sequence"/>
</dbReference>
<dbReference type="GO" id="GO:0016301">
    <property type="term" value="F:kinase activity"/>
    <property type="evidence" value="ECO:0007669"/>
    <property type="project" value="UniProtKB-KW"/>
</dbReference>
<feature type="domain" description="EF-hand" evidence="2">
    <location>
        <begin position="34"/>
        <end position="56"/>
    </location>
</feature>
<sequence length="161" mass="18880">MSFFKRWVKKDTSPKISNEARRIYYTNEFDALGDMTKDGMVNFDEFMRLMMLLGYPGGRDGCKRIWTHAGKTDGAQMSRDEYIALMFDKKIDTKTNKWRKLFAQFDQNGTGWATKQEVTQGLEKIGIPNTDQLKKAVEEMDEDNDHKISYIEFLKKQLRQP</sequence>